<proteinExistence type="predicted"/>
<dbReference type="RefSeq" id="WP_213036066.1">
    <property type="nucleotide sequence ID" value="NZ_CAJNBL010000024.1"/>
</dbReference>
<dbReference type="InterPro" id="IPR051917">
    <property type="entry name" value="Transposase-Integrase"/>
</dbReference>
<reference evidence="2" key="1">
    <citation type="submission" date="2021-02" db="EMBL/GenBank/DDBJ databases">
        <authorList>
            <person name="Han P."/>
        </authorList>
    </citation>
    <scope>NUCLEOTIDE SEQUENCE</scope>
    <source>
        <strain evidence="2">Candidatus Nitrotoga sp. ZN8</strain>
    </source>
</reference>
<dbReference type="PANTHER" id="PTHR10948">
    <property type="entry name" value="TRANSPOSASE"/>
    <property type="match status" value="1"/>
</dbReference>
<evidence type="ECO:0000313" key="2">
    <source>
        <dbReference type="EMBL" id="CAE6719368.1"/>
    </source>
</evidence>
<comment type="caution">
    <text evidence="2">The sequence shown here is derived from an EMBL/GenBank/DDBJ whole genome shotgun (WGS) entry which is preliminary data.</text>
</comment>
<dbReference type="InterPro" id="IPR012337">
    <property type="entry name" value="RNaseH-like_sf"/>
</dbReference>
<dbReference type="Proteomes" id="UP000675882">
    <property type="component" value="Unassembled WGS sequence"/>
</dbReference>
<dbReference type="PROSITE" id="PS50994">
    <property type="entry name" value="INTEGRASE"/>
    <property type="match status" value="1"/>
</dbReference>
<sequence length="91" mass="10582">MGGNSPDTNQVVNKTQGRFYFAHPYASWERGANENTNGLIRHYFPKYRDFSTITQQEIDIAMERLNNRPRKRLGFLTPSQVFFKSVVALQI</sequence>
<dbReference type="GO" id="GO:0003676">
    <property type="term" value="F:nucleic acid binding"/>
    <property type="evidence" value="ECO:0007669"/>
    <property type="project" value="InterPro"/>
</dbReference>
<dbReference type="InterPro" id="IPR053392">
    <property type="entry name" value="Transposase_IS30-like"/>
</dbReference>
<dbReference type="InterPro" id="IPR036397">
    <property type="entry name" value="RNaseH_sf"/>
</dbReference>
<dbReference type="SUPFAM" id="SSF53098">
    <property type="entry name" value="Ribonuclease H-like"/>
    <property type="match status" value="1"/>
</dbReference>
<dbReference type="EMBL" id="CAJNBL010000024">
    <property type="protein sequence ID" value="CAE6719368.1"/>
    <property type="molecule type" value="Genomic_DNA"/>
</dbReference>
<dbReference type="PANTHER" id="PTHR10948:SF23">
    <property type="entry name" value="TRANSPOSASE INSI FOR INSERTION SEQUENCE ELEMENT IS30A-RELATED"/>
    <property type="match status" value="1"/>
</dbReference>
<organism evidence="2 3">
    <name type="scientific">Candidatus Nitrotoga fabula</name>
    <dbReference type="NCBI Taxonomy" id="2182327"/>
    <lineage>
        <taxon>Bacteria</taxon>
        <taxon>Pseudomonadati</taxon>
        <taxon>Pseudomonadota</taxon>
        <taxon>Betaproteobacteria</taxon>
        <taxon>Nitrosomonadales</taxon>
        <taxon>Gallionellaceae</taxon>
        <taxon>Candidatus Nitrotoga</taxon>
    </lineage>
</organism>
<dbReference type="GO" id="GO:0015074">
    <property type="term" value="P:DNA integration"/>
    <property type="evidence" value="ECO:0007669"/>
    <property type="project" value="InterPro"/>
</dbReference>
<dbReference type="Gene3D" id="3.30.420.10">
    <property type="entry name" value="Ribonuclease H-like superfamily/Ribonuclease H"/>
    <property type="match status" value="1"/>
</dbReference>
<keyword evidence="3" id="KW-1185">Reference proteome</keyword>
<feature type="domain" description="Integrase catalytic" evidence="1">
    <location>
        <begin position="1"/>
        <end position="86"/>
    </location>
</feature>
<dbReference type="AlphaFoldDB" id="A0A916BF56"/>
<dbReference type="GO" id="GO:0004803">
    <property type="term" value="F:transposase activity"/>
    <property type="evidence" value="ECO:0007669"/>
    <property type="project" value="TreeGrafter"/>
</dbReference>
<dbReference type="InterPro" id="IPR001584">
    <property type="entry name" value="Integrase_cat-core"/>
</dbReference>
<protein>
    <recommendedName>
        <fullName evidence="1">Integrase catalytic domain-containing protein</fullName>
    </recommendedName>
</protein>
<dbReference type="GO" id="GO:0032196">
    <property type="term" value="P:transposition"/>
    <property type="evidence" value="ECO:0007669"/>
    <property type="project" value="TreeGrafter"/>
</dbReference>
<evidence type="ECO:0000313" key="3">
    <source>
        <dbReference type="Proteomes" id="UP000675882"/>
    </source>
</evidence>
<dbReference type="NCBIfam" id="NF033563">
    <property type="entry name" value="transpos_IS30"/>
    <property type="match status" value="1"/>
</dbReference>
<evidence type="ECO:0000259" key="1">
    <source>
        <dbReference type="PROSITE" id="PS50994"/>
    </source>
</evidence>
<name>A0A916BF56_9PROT</name>
<dbReference type="GO" id="GO:0005829">
    <property type="term" value="C:cytosol"/>
    <property type="evidence" value="ECO:0007669"/>
    <property type="project" value="TreeGrafter"/>
</dbReference>
<accession>A0A916BF56</accession>
<gene>
    <name evidence="2" type="ORF">NTGZN8_300015</name>
</gene>